<protein>
    <submittedName>
        <fullName evidence="2">Uncharacterized protein</fullName>
    </submittedName>
</protein>
<dbReference type="EMBL" id="JH597773">
    <property type="protein sequence ID" value="EHQ05081.1"/>
    <property type="molecule type" value="Genomic_DNA"/>
</dbReference>
<proteinExistence type="predicted"/>
<keyword evidence="1" id="KW-1133">Transmembrane helix</keyword>
<reference evidence="2 3" key="1">
    <citation type="submission" date="2011-10" db="EMBL/GenBank/DDBJ databases">
        <title>The Improved High-Quality Draft genome of Leptonema illini DSM 21528.</title>
        <authorList>
            <consortium name="US DOE Joint Genome Institute (JGI-PGF)"/>
            <person name="Lucas S."/>
            <person name="Copeland A."/>
            <person name="Lapidus A."/>
            <person name="Glavina del Rio T."/>
            <person name="Dalin E."/>
            <person name="Tice H."/>
            <person name="Bruce D."/>
            <person name="Goodwin L."/>
            <person name="Pitluck S."/>
            <person name="Peters L."/>
            <person name="Mikhailova N."/>
            <person name="Held B."/>
            <person name="Kyrpides N."/>
            <person name="Mavromatis K."/>
            <person name="Ivanova N."/>
            <person name="Markowitz V."/>
            <person name="Cheng J.-F."/>
            <person name="Hugenholtz P."/>
            <person name="Woyke T."/>
            <person name="Wu D."/>
            <person name="Gronow S."/>
            <person name="Wellnitz S."/>
            <person name="Brambilla E.-M."/>
            <person name="Klenk H.-P."/>
            <person name="Eisen J.A."/>
        </authorList>
    </citation>
    <scope>NUCLEOTIDE SEQUENCE [LARGE SCALE GENOMIC DNA]</scope>
    <source>
        <strain evidence="2 3">DSM 21528</strain>
    </source>
</reference>
<dbReference type="Proteomes" id="UP000005737">
    <property type="component" value="Unassembled WGS sequence"/>
</dbReference>
<dbReference type="InterPro" id="IPR011047">
    <property type="entry name" value="Quinoprotein_ADH-like_sf"/>
</dbReference>
<dbReference type="HOGENOM" id="CLU_808444_0_0_12"/>
<evidence type="ECO:0000313" key="2">
    <source>
        <dbReference type="EMBL" id="EHQ05081.1"/>
    </source>
</evidence>
<feature type="transmembrane region" description="Helical" evidence="1">
    <location>
        <begin position="21"/>
        <end position="39"/>
    </location>
</feature>
<dbReference type="SUPFAM" id="SSF50998">
    <property type="entry name" value="Quinoprotein alcohol dehydrogenase-like"/>
    <property type="match status" value="1"/>
</dbReference>
<accession>H2CKM6</accession>
<organism evidence="2 3">
    <name type="scientific">Leptonema illini DSM 21528</name>
    <dbReference type="NCBI Taxonomy" id="929563"/>
    <lineage>
        <taxon>Bacteria</taxon>
        <taxon>Pseudomonadati</taxon>
        <taxon>Spirochaetota</taxon>
        <taxon>Spirochaetia</taxon>
        <taxon>Leptospirales</taxon>
        <taxon>Leptospiraceae</taxon>
        <taxon>Leptonema</taxon>
    </lineage>
</organism>
<evidence type="ECO:0000256" key="1">
    <source>
        <dbReference type="SAM" id="Phobius"/>
    </source>
</evidence>
<keyword evidence="1" id="KW-0812">Transmembrane</keyword>
<dbReference type="STRING" id="183.GCA_002009735_01148"/>
<dbReference type="InterPro" id="IPR015943">
    <property type="entry name" value="WD40/YVTN_repeat-like_dom_sf"/>
</dbReference>
<sequence>MEWTQNLFLTFSPIMTQRFRFLFFVALPLISGCYIAELYQRRAIHPDGLRTIQPGMTAPQQVSRGGSLLTGYGLCTPVFQFIPTAYCDTSATAYSFSGETLAIANYSAYHVSLQLFDSASKRPLWSRSEFNTAISAIAFSKDDRTVHVTSGYALYILSRENGSIQATHAIRTGHSLAVSEKAIFVGHNGSITMIKADGTRTEQSCVPDREILTSGIRSTPAEIVDIAVSEDEQSMAAIDIRGFVCEFDLSDGMRLKAAYYPNRPTFTGQVAYRNGLYIAREQQLSQVKETEQVYECIQSLEEMYATPQAFYGLVRSFERGGGYPIVDMDSFIERRCKAVAGGG</sequence>
<dbReference type="Gene3D" id="2.130.10.10">
    <property type="entry name" value="YVTN repeat-like/Quinoprotein amine dehydrogenase"/>
    <property type="match status" value="1"/>
</dbReference>
<gene>
    <name evidence="2" type="ORF">Lepil_0374</name>
</gene>
<dbReference type="AlphaFoldDB" id="H2CKM6"/>
<keyword evidence="3" id="KW-1185">Reference proteome</keyword>
<evidence type="ECO:0000313" key="3">
    <source>
        <dbReference type="Proteomes" id="UP000005737"/>
    </source>
</evidence>
<name>H2CKM6_9LEPT</name>
<keyword evidence="1" id="KW-0472">Membrane</keyword>